<evidence type="ECO:0000256" key="1">
    <source>
        <dbReference type="ARBA" id="ARBA00023284"/>
    </source>
</evidence>
<dbReference type="PANTHER" id="PTHR15124">
    <property type="entry name" value="SELENOPROTEIN W"/>
    <property type="match status" value="1"/>
</dbReference>
<name>A0A914BTY3_PATMI</name>
<accession>A0A914BTY3</accession>
<dbReference type="InterPro" id="IPR011893">
    <property type="entry name" value="Selenoprotein_Rdx-typ"/>
</dbReference>
<dbReference type="SUPFAM" id="SSF52833">
    <property type="entry name" value="Thioredoxin-like"/>
    <property type="match status" value="1"/>
</dbReference>
<reference evidence="2" key="1">
    <citation type="submission" date="2022-11" db="UniProtKB">
        <authorList>
            <consortium name="EnsemblMetazoa"/>
        </authorList>
    </citation>
    <scope>IDENTIFICATION</scope>
</reference>
<dbReference type="OrthoDB" id="444492at2759"/>
<dbReference type="RefSeq" id="XP_038079266.1">
    <property type="nucleotide sequence ID" value="XM_038223338.1"/>
</dbReference>
<evidence type="ECO:0000313" key="3">
    <source>
        <dbReference type="Proteomes" id="UP000887568"/>
    </source>
</evidence>
<dbReference type="NCBIfam" id="TIGR02174">
    <property type="entry name" value="CXXU_selWTH"/>
    <property type="match status" value="1"/>
</dbReference>
<proteinExistence type="predicted"/>
<dbReference type="InterPro" id="IPR051441">
    <property type="entry name" value="SelW_related"/>
</dbReference>
<keyword evidence="1" id="KW-0676">Redox-active center</keyword>
<protein>
    <recommendedName>
        <fullName evidence="4">Selenoprotein W</fullName>
    </recommendedName>
</protein>
<dbReference type="PANTHER" id="PTHR15124:SF18">
    <property type="entry name" value="SELENOPROTEIN W"/>
    <property type="match status" value="1"/>
</dbReference>
<dbReference type="GO" id="GO:0005829">
    <property type="term" value="C:cytosol"/>
    <property type="evidence" value="ECO:0007669"/>
    <property type="project" value="TreeGrafter"/>
</dbReference>
<sequence>MVRIMQGAARAASLYLAIALVLMVEVDSSFDKSKEIQRLLDDILGPVARSGPEVTIKVVYCGGCGYGSRYRRLETELSDEFGDDEIAIVGESTPGITGYFEVSVNGNLIHSKKGGDAFVDSDAKKKKIFDAVRASMG</sequence>
<dbReference type="Proteomes" id="UP000887568">
    <property type="component" value="Unplaced"/>
</dbReference>
<evidence type="ECO:0008006" key="4">
    <source>
        <dbReference type="Google" id="ProtNLM"/>
    </source>
</evidence>
<dbReference type="InterPro" id="IPR036249">
    <property type="entry name" value="Thioredoxin-like_sf"/>
</dbReference>
<organism evidence="2 3">
    <name type="scientific">Patiria miniata</name>
    <name type="common">Bat star</name>
    <name type="synonym">Asterina miniata</name>
    <dbReference type="NCBI Taxonomy" id="46514"/>
    <lineage>
        <taxon>Eukaryota</taxon>
        <taxon>Metazoa</taxon>
        <taxon>Echinodermata</taxon>
        <taxon>Eleutherozoa</taxon>
        <taxon>Asterozoa</taxon>
        <taxon>Asteroidea</taxon>
        <taxon>Valvatacea</taxon>
        <taxon>Valvatida</taxon>
        <taxon>Asterinidae</taxon>
        <taxon>Patiria</taxon>
    </lineage>
</organism>
<evidence type="ECO:0000313" key="2">
    <source>
        <dbReference type="EnsemblMetazoa" id="XP_038079266.1"/>
    </source>
</evidence>
<dbReference type="Gene3D" id="3.40.30.10">
    <property type="entry name" value="Glutaredoxin"/>
    <property type="match status" value="1"/>
</dbReference>
<dbReference type="EnsemblMetazoa" id="XM_038223338.1">
    <property type="protein sequence ID" value="XP_038079266.1"/>
    <property type="gene ID" value="LOC119746415"/>
</dbReference>
<dbReference type="AlphaFoldDB" id="A0A914BTY3"/>
<dbReference type="GeneID" id="119746415"/>
<keyword evidence="3" id="KW-1185">Reference proteome</keyword>
<dbReference type="Pfam" id="PF10262">
    <property type="entry name" value="Rdx"/>
    <property type="match status" value="1"/>
</dbReference>